<dbReference type="SUPFAM" id="SSF52540">
    <property type="entry name" value="P-loop containing nucleoside triphosphate hydrolases"/>
    <property type="match status" value="2"/>
</dbReference>
<evidence type="ECO:0000313" key="9">
    <source>
        <dbReference type="Proteomes" id="UP000663929"/>
    </source>
</evidence>
<feature type="domain" description="AAA+ ATPase" evidence="6">
    <location>
        <begin position="503"/>
        <end position="656"/>
    </location>
</feature>
<dbReference type="InterPro" id="IPR003593">
    <property type="entry name" value="AAA+_ATPase"/>
</dbReference>
<keyword evidence="2" id="KW-0547">Nucleotide-binding</keyword>
<dbReference type="Pfam" id="PF07724">
    <property type="entry name" value="AAA_2"/>
    <property type="match status" value="1"/>
</dbReference>
<proteinExistence type="predicted"/>
<dbReference type="Gene3D" id="3.40.50.300">
    <property type="entry name" value="P-loop containing nucleotide triphosphate hydrolases"/>
    <property type="match status" value="2"/>
</dbReference>
<dbReference type="InterPro" id="IPR050130">
    <property type="entry name" value="ClpA_ClpB"/>
</dbReference>
<keyword evidence="9" id="KW-1185">Reference proteome</keyword>
<gene>
    <name evidence="8" type="ORF">J3U87_00220</name>
</gene>
<evidence type="ECO:0000259" key="7">
    <source>
        <dbReference type="SMART" id="SM01086"/>
    </source>
</evidence>
<dbReference type="RefSeq" id="WP_237380989.1">
    <property type="nucleotide sequence ID" value="NZ_CP071793.1"/>
</dbReference>
<dbReference type="InterPro" id="IPR003959">
    <property type="entry name" value="ATPase_AAA_core"/>
</dbReference>
<keyword evidence="8" id="KW-0378">Hydrolase</keyword>
<dbReference type="PANTHER" id="PTHR11638:SF18">
    <property type="entry name" value="HEAT SHOCK PROTEIN 104"/>
    <property type="match status" value="1"/>
</dbReference>
<accession>A0A8A4TWH0</accession>
<evidence type="ECO:0000256" key="5">
    <source>
        <dbReference type="SAM" id="Coils"/>
    </source>
</evidence>
<dbReference type="CDD" id="cd19499">
    <property type="entry name" value="RecA-like_ClpB_Hsp104-like"/>
    <property type="match status" value="1"/>
</dbReference>
<dbReference type="InterPro" id="IPR041546">
    <property type="entry name" value="ClpA/ClpB_AAA_lid"/>
</dbReference>
<dbReference type="GO" id="GO:0016887">
    <property type="term" value="F:ATP hydrolysis activity"/>
    <property type="evidence" value="ECO:0007669"/>
    <property type="project" value="InterPro"/>
</dbReference>
<sequence length="1116" mass="126005">MIVNLPIYIHKVPKRGGGGDSHLARPLFIADEQERRDDLVRVLAALKRRLQRRLAAMAREPHHRALLQEIQAHELQEHPLDLAIPLRCGTLKLKGLLVSTRRNGIRSGFLPAWQDLWFTLPSDGSVHDRCAEVLTRHYRAEEKKHRHPHPTMFEIEGREWLTWMQISINTKDQQIPKEKSLRMFLGQEEQVDGALELMKVGRCLDWQLNEQETALFRDNELAEMRRIGQDSQPRPVLVVGPSGVGKTALIKNWVLRTHKERADKSREETWLLSPQRLISGMSYVGEWENRVHAIIEHAKKKNHFLYFDDLLGLFRAGMSASSDLTVAQVLKPFIERRQVRVIGEITPAALSRLREQDRGFADMFHIIRLAEPEPRANIRMLHHMMRLLEAEHRCEFQRDALPQVLDLTGRFVQDQVFPGKAVTLLRQLAARHENGTIDGEKVRTSFQAKSGFSLEFLNREQSLSREAVMRELTGAVHGQPAAITALTDVILAAKARLNDPHRPYGTLLFLGPTGVGKTLLAKTVAAFLYGSSERLLRFDMNEYLEADAALRLIGSFAQPNGLLTHAVSHHPFSVLLFDEIEKAHPVVYDLLLQVLGEGRLSDGNGRTVDFSHTIIIMTSNLGAREAGSSLGLTQDPTDAREVYRRAARQFFRPEFFNRIDHLIPFNALTRDHISRIAEGHVRDLLEREGLRRRGCAITVEPRWIARIGEAGYHPELGARALKRAVERHLTVPLGRALSGRRQDEPVFIRVAGDHDGRPNLQVFHYRPAARVPERRQGLDPEKALERLEAELIESERHLQELAPAGDVSIDALSPELTFYFALRHHQELCRERLHSVRDLLESLTLSHTSTRRIALERPIPIDDSLPVQLPPDWDPADLLRTANVTHALKALAKSHRGIDDPVGFRLRTRLRKAWEAVDLLRILVDAGPSRVDDQAALICVPLTGAVHEPTRRRLPDYGSVLELFPGITKLEGSFDAEHRADMSCTLFQGPIAGRLLELEAGVHLGIGPDGLVPYLVAAQPIGDDPETWYHSTWKKSELEVRERAWYLAEALAGAGTLPPIVRVISDAAIVDLPSGLLSTDRNPAPNFYFRTMLHRLTAGGAERPDSNSRPGRREAP</sequence>
<dbReference type="GO" id="GO:0005737">
    <property type="term" value="C:cytoplasm"/>
    <property type="evidence" value="ECO:0007669"/>
    <property type="project" value="TreeGrafter"/>
</dbReference>
<name>A0A8A4TWH0_SULCO</name>
<reference evidence="8" key="1">
    <citation type="submission" date="2021-03" db="EMBL/GenBank/DDBJ databases">
        <title>Acanthopleuribacteraceae sp. M133.</title>
        <authorList>
            <person name="Wang G."/>
        </authorList>
    </citation>
    <scope>NUCLEOTIDE SEQUENCE</scope>
    <source>
        <strain evidence="8">M133</strain>
    </source>
</reference>
<keyword evidence="4" id="KW-0143">Chaperone</keyword>
<dbReference type="GO" id="GO:0006508">
    <property type="term" value="P:proteolysis"/>
    <property type="evidence" value="ECO:0007669"/>
    <property type="project" value="UniProtKB-KW"/>
</dbReference>
<keyword evidence="1" id="KW-0677">Repeat</keyword>
<organism evidence="8 9">
    <name type="scientific">Sulfidibacter corallicola</name>
    <dbReference type="NCBI Taxonomy" id="2818388"/>
    <lineage>
        <taxon>Bacteria</taxon>
        <taxon>Pseudomonadati</taxon>
        <taxon>Acidobacteriota</taxon>
        <taxon>Holophagae</taxon>
        <taxon>Acanthopleuribacterales</taxon>
        <taxon>Acanthopleuribacteraceae</taxon>
        <taxon>Sulfidibacter</taxon>
    </lineage>
</organism>
<feature type="domain" description="AAA+ ATPase" evidence="6">
    <location>
        <begin position="232"/>
        <end position="364"/>
    </location>
</feature>
<dbReference type="SMART" id="SM00382">
    <property type="entry name" value="AAA"/>
    <property type="match status" value="2"/>
</dbReference>
<dbReference type="InterPro" id="IPR019489">
    <property type="entry name" value="Clp_ATPase_C"/>
</dbReference>
<keyword evidence="5" id="KW-0175">Coiled coil</keyword>
<dbReference type="InterPro" id="IPR027417">
    <property type="entry name" value="P-loop_NTPase"/>
</dbReference>
<evidence type="ECO:0000313" key="8">
    <source>
        <dbReference type="EMBL" id="QTD50865.1"/>
    </source>
</evidence>
<evidence type="ECO:0000259" key="6">
    <source>
        <dbReference type="SMART" id="SM00382"/>
    </source>
</evidence>
<evidence type="ECO:0000256" key="4">
    <source>
        <dbReference type="ARBA" id="ARBA00023186"/>
    </source>
</evidence>
<keyword evidence="8" id="KW-0645">Protease</keyword>
<keyword evidence="3 8" id="KW-0067">ATP-binding</keyword>
<dbReference type="Gene3D" id="1.10.8.60">
    <property type="match status" value="1"/>
</dbReference>
<evidence type="ECO:0000256" key="1">
    <source>
        <dbReference type="ARBA" id="ARBA00022737"/>
    </source>
</evidence>
<evidence type="ECO:0000256" key="3">
    <source>
        <dbReference type="ARBA" id="ARBA00022840"/>
    </source>
</evidence>
<feature type="coiled-coil region" evidence="5">
    <location>
        <begin position="29"/>
        <end position="60"/>
    </location>
</feature>
<protein>
    <submittedName>
        <fullName evidence="8">ATP-dependent Clp protease ATP-binding subunit</fullName>
    </submittedName>
</protein>
<dbReference type="SMART" id="SM01086">
    <property type="entry name" value="ClpB_D2-small"/>
    <property type="match status" value="1"/>
</dbReference>
<feature type="domain" description="Clp ATPase C-terminal" evidence="7">
    <location>
        <begin position="668"/>
        <end position="760"/>
    </location>
</feature>
<dbReference type="EMBL" id="CP071793">
    <property type="protein sequence ID" value="QTD50865.1"/>
    <property type="molecule type" value="Genomic_DNA"/>
</dbReference>
<dbReference type="AlphaFoldDB" id="A0A8A4TWH0"/>
<dbReference type="Pfam" id="PF10431">
    <property type="entry name" value="ClpB_D2-small"/>
    <property type="match status" value="1"/>
</dbReference>
<dbReference type="GO" id="GO:0034605">
    <property type="term" value="P:cellular response to heat"/>
    <property type="evidence" value="ECO:0007669"/>
    <property type="project" value="TreeGrafter"/>
</dbReference>
<dbReference type="Proteomes" id="UP000663929">
    <property type="component" value="Chromosome"/>
</dbReference>
<dbReference type="GO" id="GO:0008233">
    <property type="term" value="F:peptidase activity"/>
    <property type="evidence" value="ECO:0007669"/>
    <property type="project" value="UniProtKB-KW"/>
</dbReference>
<dbReference type="Pfam" id="PF00004">
    <property type="entry name" value="AAA"/>
    <property type="match status" value="1"/>
</dbReference>
<dbReference type="KEGG" id="scor:J3U87_00220"/>
<evidence type="ECO:0000256" key="2">
    <source>
        <dbReference type="ARBA" id="ARBA00022741"/>
    </source>
</evidence>
<dbReference type="GO" id="GO:0005524">
    <property type="term" value="F:ATP binding"/>
    <property type="evidence" value="ECO:0007669"/>
    <property type="project" value="UniProtKB-KW"/>
</dbReference>
<dbReference type="PRINTS" id="PR00300">
    <property type="entry name" value="CLPPROTEASEA"/>
</dbReference>
<dbReference type="PANTHER" id="PTHR11638">
    <property type="entry name" value="ATP-DEPENDENT CLP PROTEASE"/>
    <property type="match status" value="1"/>
</dbReference>
<dbReference type="InterPro" id="IPR001270">
    <property type="entry name" value="ClpA/B"/>
</dbReference>
<dbReference type="Pfam" id="PF17871">
    <property type="entry name" value="AAA_lid_9"/>
    <property type="match status" value="1"/>
</dbReference>